<sequence>YIIQLRGLTGKGFGPLSEPLMVATSEMGNVDTYGPSPPVFVPPISSNGYLVISIASAALGVFTFLAIIIFCIYKRLYKSKCQHYHNKGEGSTPWTDYPGCYGDANGGLTSSMYSDAGNHGASVHGKHVAHLCQQPSALLHAKPGYERTLPDGLYEDLDGYRLASFRGNTSQ</sequence>
<feature type="transmembrane region" description="Helical" evidence="1">
    <location>
        <begin position="49"/>
        <end position="73"/>
    </location>
</feature>
<dbReference type="Proteomes" id="UP001497623">
    <property type="component" value="Unassembled WGS sequence"/>
</dbReference>
<evidence type="ECO:0000313" key="2">
    <source>
        <dbReference type="EMBL" id="CAL4113938.1"/>
    </source>
</evidence>
<keyword evidence="1" id="KW-1133">Transmembrane helix</keyword>
<dbReference type="EMBL" id="CAXKWB010015489">
    <property type="protein sequence ID" value="CAL4113938.1"/>
    <property type="molecule type" value="Genomic_DNA"/>
</dbReference>
<keyword evidence="1" id="KW-0472">Membrane</keyword>
<keyword evidence="3" id="KW-1185">Reference proteome</keyword>
<proteinExistence type="predicted"/>
<name>A0AAV2R7Q7_MEGNR</name>
<keyword evidence="1" id="KW-0812">Transmembrane</keyword>
<organism evidence="2 3">
    <name type="scientific">Meganyctiphanes norvegica</name>
    <name type="common">Northern krill</name>
    <name type="synonym">Thysanopoda norvegica</name>
    <dbReference type="NCBI Taxonomy" id="48144"/>
    <lineage>
        <taxon>Eukaryota</taxon>
        <taxon>Metazoa</taxon>
        <taxon>Ecdysozoa</taxon>
        <taxon>Arthropoda</taxon>
        <taxon>Crustacea</taxon>
        <taxon>Multicrustacea</taxon>
        <taxon>Malacostraca</taxon>
        <taxon>Eumalacostraca</taxon>
        <taxon>Eucarida</taxon>
        <taxon>Euphausiacea</taxon>
        <taxon>Euphausiidae</taxon>
        <taxon>Meganyctiphanes</taxon>
    </lineage>
</organism>
<reference evidence="2 3" key="1">
    <citation type="submission" date="2024-05" db="EMBL/GenBank/DDBJ databases">
        <authorList>
            <person name="Wallberg A."/>
        </authorList>
    </citation>
    <scope>NUCLEOTIDE SEQUENCE [LARGE SCALE GENOMIC DNA]</scope>
</reference>
<gene>
    <name evidence="2" type="ORF">MNOR_LOCUS20230</name>
</gene>
<feature type="non-terminal residue" evidence="2">
    <location>
        <position position="1"/>
    </location>
</feature>
<feature type="non-terminal residue" evidence="2">
    <location>
        <position position="171"/>
    </location>
</feature>
<comment type="caution">
    <text evidence="2">The sequence shown here is derived from an EMBL/GenBank/DDBJ whole genome shotgun (WGS) entry which is preliminary data.</text>
</comment>
<evidence type="ECO:0000313" key="3">
    <source>
        <dbReference type="Proteomes" id="UP001497623"/>
    </source>
</evidence>
<protein>
    <submittedName>
        <fullName evidence="2">Uncharacterized protein</fullName>
    </submittedName>
</protein>
<evidence type="ECO:0000256" key="1">
    <source>
        <dbReference type="SAM" id="Phobius"/>
    </source>
</evidence>
<dbReference type="AlphaFoldDB" id="A0AAV2R7Q7"/>
<accession>A0AAV2R7Q7</accession>